<dbReference type="SUPFAM" id="SSF55681">
    <property type="entry name" value="Class II aaRS and biotin synthetases"/>
    <property type="match status" value="1"/>
</dbReference>
<comment type="catalytic activity">
    <reaction evidence="7 8">
        <text>tRNA(Lys) + L-lysine + ATP = L-lysyl-tRNA(Lys) + AMP + diphosphate</text>
        <dbReference type="Rhea" id="RHEA:20792"/>
        <dbReference type="Rhea" id="RHEA-COMP:9696"/>
        <dbReference type="Rhea" id="RHEA-COMP:9697"/>
        <dbReference type="ChEBI" id="CHEBI:30616"/>
        <dbReference type="ChEBI" id="CHEBI:32551"/>
        <dbReference type="ChEBI" id="CHEBI:33019"/>
        <dbReference type="ChEBI" id="CHEBI:78442"/>
        <dbReference type="ChEBI" id="CHEBI:78529"/>
        <dbReference type="ChEBI" id="CHEBI:456215"/>
        <dbReference type="EC" id="6.1.1.6"/>
    </reaction>
</comment>
<dbReference type="PROSITE" id="PS50862">
    <property type="entry name" value="AA_TRNA_LIGASE_II"/>
    <property type="match status" value="1"/>
</dbReference>
<dbReference type="SUPFAM" id="SSF50249">
    <property type="entry name" value="Nucleic acid-binding proteins"/>
    <property type="match status" value="1"/>
</dbReference>
<evidence type="ECO:0000256" key="1">
    <source>
        <dbReference type="ARBA" id="ARBA00013166"/>
    </source>
</evidence>
<dbReference type="Gene3D" id="2.40.50.140">
    <property type="entry name" value="Nucleic acid-binding proteins"/>
    <property type="match status" value="1"/>
</dbReference>
<feature type="region of interest" description="Disordered" evidence="9">
    <location>
        <begin position="1"/>
        <end position="85"/>
    </location>
</feature>
<dbReference type="SUPFAM" id="SSF52540">
    <property type="entry name" value="P-loop containing nucleoside triphosphate hydrolases"/>
    <property type="match status" value="1"/>
</dbReference>
<keyword evidence="4" id="KW-0067">ATP-binding</keyword>
<evidence type="ECO:0000256" key="3">
    <source>
        <dbReference type="ARBA" id="ARBA00022741"/>
    </source>
</evidence>
<dbReference type="InterPro" id="IPR012340">
    <property type="entry name" value="NA-bd_OB-fold"/>
</dbReference>
<protein>
    <recommendedName>
        <fullName evidence="1 8">Lysine--tRNA ligase</fullName>
        <ecNumber evidence="1 8">6.1.1.6</ecNumber>
    </recommendedName>
    <alternativeName>
        <fullName evidence="6 8">Lysyl-tRNA synthetase</fullName>
    </alternativeName>
</protein>
<keyword evidence="12" id="KW-1185">Reference proteome</keyword>
<dbReference type="Proteomes" id="UP001141327">
    <property type="component" value="Unassembled WGS sequence"/>
</dbReference>
<evidence type="ECO:0000313" key="11">
    <source>
        <dbReference type="EMBL" id="KAJ4460465.1"/>
    </source>
</evidence>
<keyword evidence="2 11" id="KW-0436">Ligase</keyword>
<dbReference type="EC" id="6.1.1.6" evidence="1 8"/>
<dbReference type="Gene3D" id="3.30.930.10">
    <property type="entry name" value="Bira Bifunctional Protein, Domain 2"/>
    <property type="match status" value="1"/>
</dbReference>
<dbReference type="InterPro" id="IPR045864">
    <property type="entry name" value="aa-tRNA-synth_II/BPL/LPL"/>
</dbReference>
<evidence type="ECO:0000256" key="8">
    <source>
        <dbReference type="RuleBase" id="RU003748"/>
    </source>
</evidence>
<evidence type="ECO:0000259" key="10">
    <source>
        <dbReference type="PROSITE" id="PS50862"/>
    </source>
</evidence>
<evidence type="ECO:0000256" key="5">
    <source>
        <dbReference type="ARBA" id="ARBA00023146"/>
    </source>
</evidence>
<evidence type="ECO:0000256" key="2">
    <source>
        <dbReference type="ARBA" id="ARBA00022598"/>
    </source>
</evidence>
<dbReference type="PANTHER" id="PTHR42918">
    <property type="entry name" value="LYSYL-TRNA SYNTHETASE"/>
    <property type="match status" value="1"/>
</dbReference>
<dbReference type="InterPro" id="IPR004365">
    <property type="entry name" value="NA-bd_OB_tRNA"/>
</dbReference>
<evidence type="ECO:0000256" key="7">
    <source>
        <dbReference type="ARBA" id="ARBA00048573"/>
    </source>
</evidence>
<keyword evidence="5" id="KW-0030">Aminoacyl-tRNA synthetase</keyword>
<dbReference type="NCBIfam" id="TIGR00499">
    <property type="entry name" value="lysS_bact"/>
    <property type="match status" value="1"/>
</dbReference>
<reference evidence="11" key="1">
    <citation type="journal article" date="2022" name="bioRxiv">
        <title>Genomics of Preaxostyla Flagellates Illuminates Evolutionary Transitions and the Path Towards Mitochondrial Loss.</title>
        <authorList>
            <person name="Novak L.V.F."/>
            <person name="Treitli S.C."/>
            <person name="Pyrih J."/>
            <person name="Halakuc P."/>
            <person name="Pipaliya S.V."/>
            <person name="Vacek V."/>
            <person name="Brzon O."/>
            <person name="Soukal P."/>
            <person name="Eme L."/>
            <person name="Dacks J.B."/>
            <person name="Karnkowska A."/>
            <person name="Elias M."/>
            <person name="Hampl V."/>
        </authorList>
    </citation>
    <scope>NUCLEOTIDE SEQUENCE</scope>
    <source>
        <strain evidence="11">RCP-MX</strain>
    </source>
</reference>
<name>A0ABQ8UMQ7_9EUKA</name>
<proteinExistence type="inferred from homology"/>
<comment type="caution">
    <text evidence="11">The sequence shown here is derived from an EMBL/GenBank/DDBJ whole genome shotgun (WGS) entry which is preliminary data.</text>
</comment>
<feature type="compositionally biased region" description="Basic and acidic residues" evidence="9">
    <location>
        <begin position="43"/>
        <end position="53"/>
    </location>
</feature>
<feature type="domain" description="Aminoacyl-transfer RNA synthetases class-II family profile" evidence="10">
    <location>
        <begin position="252"/>
        <end position="597"/>
    </location>
</feature>
<dbReference type="PRINTS" id="PR00982">
    <property type="entry name" value="TRNASYNTHLYS"/>
</dbReference>
<dbReference type="InterPro" id="IPR004364">
    <property type="entry name" value="Aa-tRNA-synt_II"/>
</dbReference>
<gene>
    <name evidence="11" type="ORF">PAPYR_3512</name>
</gene>
<organism evidence="11 12">
    <name type="scientific">Paratrimastix pyriformis</name>
    <dbReference type="NCBI Taxonomy" id="342808"/>
    <lineage>
        <taxon>Eukaryota</taxon>
        <taxon>Metamonada</taxon>
        <taxon>Preaxostyla</taxon>
        <taxon>Paratrimastigidae</taxon>
        <taxon>Paratrimastix</taxon>
    </lineage>
</organism>
<dbReference type="Pfam" id="PF01336">
    <property type="entry name" value="tRNA_anti-codon"/>
    <property type="match status" value="1"/>
</dbReference>
<dbReference type="InterPro" id="IPR002313">
    <property type="entry name" value="Lys-tRNA-ligase_II"/>
</dbReference>
<evidence type="ECO:0000256" key="6">
    <source>
        <dbReference type="ARBA" id="ARBA00030563"/>
    </source>
</evidence>
<dbReference type="InterPro" id="IPR027417">
    <property type="entry name" value="P-loop_NTPase"/>
</dbReference>
<dbReference type="PANTHER" id="PTHR42918:SF9">
    <property type="entry name" value="LYSINE--TRNA LIGASE"/>
    <property type="match status" value="1"/>
</dbReference>
<dbReference type="InterPro" id="IPR006195">
    <property type="entry name" value="aa-tRNA-synth_II"/>
</dbReference>
<evidence type="ECO:0000256" key="4">
    <source>
        <dbReference type="ARBA" id="ARBA00022840"/>
    </source>
</evidence>
<sequence>MSEPKPVVEAVPEAPAAAPAPAQGEEPLSKNAAKKLAKAEAAAAKKAEKDAAKAAKAAQAPPKEKKPEKEAAAAEEDDEEQDPRAYFENRCKTIFADGLERSPFYPHKFNVTMSVRSYIEKFNEMQPGEHRESEIVSLGGRIMSKRASGAKLYFFDLWDDGTRLQIMADARAFHGDFDTCMAQLRRGDIVGVTGYPGKSRRGELSIFPSEIRILSPCLRMMPRRLKDVEIRHRHRYLDLIVNPQNRNTFITRSRIIKMIRKFLDERDFIEVETPTMNVIPGGATAKPFITHHNELNMDLFLRIAPELYLKELVVGGMNRVYEIGRLWRNEGIDLTHNPEFTTCEFYAAYLDYNDLMNWTEELVHAMVVACTGGEVIKVHQKPSKDAEDEAGAAATPEIEINFARPWPRLSFIPAIEAGIGEKLPEDLSAPSTNEFLRDLCRRKGVECRPPLTTARLLDKLCEKFVESQCSTRPTFICDQPAIMSPLAKYHRANPQWTERFELFVNQTEVCNAYTELNNPLVQRQRFEAQAEAKRQGDDETGFVDETFLSSLEYALPPTGGWGFGIDRFTMLLTGQQTIQEVGLSSLVMLRRRGLSTPWRVERMMTSGGPQPDGARPDPGARSSVALALVTPTTHLHLSLSPFSLSSESSAPSPSPSTAMIYGAFHGWERQVFEARSHLVSAFGSEGLIDPTSTPDRTREGHRRPVIGLLICGGAGVGKTTFARAMARDAQLHFGATVSWVSSPLEGSANPAAW</sequence>
<dbReference type="Pfam" id="PF00152">
    <property type="entry name" value="tRNA-synt_2"/>
    <property type="match status" value="1"/>
</dbReference>
<accession>A0ABQ8UMQ7</accession>
<keyword evidence="3" id="KW-0547">Nucleotide-binding</keyword>
<dbReference type="GO" id="GO:0016874">
    <property type="term" value="F:ligase activity"/>
    <property type="evidence" value="ECO:0007669"/>
    <property type="project" value="UniProtKB-KW"/>
</dbReference>
<dbReference type="HAMAP" id="MF_00252">
    <property type="entry name" value="Lys_tRNA_synth_class2"/>
    <property type="match status" value="1"/>
</dbReference>
<feature type="compositionally biased region" description="Low complexity" evidence="9">
    <location>
        <begin position="1"/>
        <end position="26"/>
    </location>
</feature>
<dbReference type="Gene3D" id="3.40.50.300">
    <property type="entry name" value="P-loop containing nucleotide triphosphate hydrolases"/>
    <property type="match status" value="1"/>
</dbReference>
<dbReference type="NCBIfam" id="NF001756">
    <property type="entry name" value="PRK00484.1"/>
    <property type="match status" value="1"/>
</dbReference>
<evidence type="ECO:0000313" key="12">
    <source>
        <dbReference type="Proteomes" id="UP001141327"/>
    </source>
</evidence>
<dbReference type="CDD" id="cd04322">
    <property type="entry name" value="LysRS_N"/>
    <property type="match status" value="1"/>
</dbReference>
<dbReference type="CDD" id="cd00775">
    <property type="entry name" value="LysRS_core"/>
    <property type="match status" value="1"/>
</dbReference>
<dbReference type="InterPro" id="IPR044136">
    <property type="entry name" value="Lys-tRNA-ligase_II_N"/>
</dbReference>
<feature type="compositionally biased region" description="Basic and acidic residues" evidence="9">
    <location>
        <begin position="62"/>
        <end position="72"/>
    </location>
</feature>
<dbReference type="InterPro" id="IPR018149">
    <property type="entry name" value="Lys-tRNA-synth_II_C"/>
</dbReference>
<evidence type="ECO:0000256" key="9">
    <source>
        <dbReference type="SAM" id="MobiDB-lite"/>
    </source>
</evidence>
<dbReference type="EMBL" id="JAPMOS010000013">
    <property type="protein sequence ID" value="KAJ4460465.1"/>
    <property type="molecule type" value="Genomic_DNA"/>
</dbReference>